<dbReference type="Proteomes" id="UP001172457">
    <property type="component" value="Chromosome 2"/>
</dbReference>
<protein>
    <submittedName>
        <fullName evidence="2">Uncharacterized protein</fullName>
    </submittedName>
</protein>
<comment type="caution">
    <text evidence="2">The sequence shown here is derived from an EMBL/GenBank/DDBJ whole genome shotgun (WGS) entry which is preliminary data.</text>
</comment>
<name>A0AA38TGZ5_9ASTR</name>
<keyword evidence="1" id="KW-0472">Membrane</keyword>
<sequence>MQSLARRQRDCYRFFINEFNRRTRNLTSSRSSSSSSSSFLSNHSIIDDSDSFNFVLVEGNAGSRTVVLNRPNFPNTSMGTIVSFMNEKSHVSWFGILLCPAFFITSCFPFTVSASTEEFPIMQVDPTMDPNYGSKMT</sequence>
<evidence type="ECO:0000256" key="1">
    <source>
        <dbReference type="SAM" id="Phobius"/>
    </source>
</evidence>
<keyword evidence="1" id="KW-0812">Transmembrane</keyword>
<feature type="non-terminal residue" evidence="2">
    <location>
        <position position="1"/>
    </location>
</feature>
<accession>A0AA38TGZ5</accession>
<organism evidence="2 3">
    <name type="scientific">Centaurea solstitialis</name>
    <name type="common">yellow star-thistle</name>
    <dbReference type="NCBI Taxonomy" id="347529"/>
    <lineage>
        <taxon>Eukaryota</taxon>
        <taxon>Viridiplantae</taxon>
        <taxon>Streptophyta</taxon>
        <taxon>Embryophyta</taxon>
        <taxon>Tracheophyta</taxon>
        <taxon>Spermatophyta</taxon>
        <taxon>Magnoliopsida</taxon>
        <taxon>eudicotyledons</taxon>
        <taxon>Gunneridae</taxon>
        <taxon>Pentapetalae</taxon>
        <taxon>asterids</taxon>
        <taxon>campanulids</taxon>
        <taxon>Asterales</taxon>
        <taxon>Asteraceae</taxon>
        <taxon>Carduoideae</taxon>
        <taxon>Cardueae</taxon>
        <taxon>Centaureinae</taxon>
        <taxon>Centaurea</taxon>
    </lineage>
</organism>
<keyword evidence="1" id="KW-1133">Transmembrane helix</keyword>
<dbReference type="AlphaFoldDB" id="A0AA38TGZ5"/>
<reference evidence="2" key="1">
    <citation type="submission" date="2023-03" db="EMBL/GenBank/DDBJ databases">
        <title>Chromosome-scale reference genome and RAD-based genetic map of yellow starthistle (Centaurea solstitialis) reveal putative structural variation and QTLs associated with invader traits.</title>
        <authorList>
            <person name="Reatini B."/>
            <person name="Cang F.A."/>
            <person name="Jiang Q."/>
            <person name="Mckibben M.T.W."/>
            <person name="Barker M.S."/>
            <person name="Rieseberg L.H."/>
            <person name="Dlugosch K.M."/>
        </authorList>
    </citation>
    <scope>NUCLEOTIDE SEQUENCE</scope>
    <source>
        <strain evidence="2">CAN-66</strain>
        <tissue evidence="2">Leaf</tissue>
    </source>
</reference>
<evidence type="ECO:0000313" key="3">
    <source>
        <dbReference type="Proteomes" id="UP001172457"/>
    </source>
</evidence>
<evidence type="ECO:0000313" key="2">
    <source>
        <dbReference type="EMBL" id="KAJ9560773.1"/>
    </source>
</evidence>
<gene>
    <name evidence="2" type="ORF">OSB04_005933</name>
</gene>
<dbReference type="EMBL" id="JARYMX010000002">
    <property type="protein sequence ID" value="KAJ9560773.1"/>
    <property type="molecule type" value="Genomic_DNA"/>
</dbReference>
<proteinExistence type="predicted"/>
<keyword evidence="3" id="KW-1185">Reference proteome</keyword>
<feature type="transmembrane region" description="Helical" evidence="1">
    <location>
        <begin position="91"/>
        <end position="112"/>
    </location>
</feature>